<dbReference type="InterPro" id="IPR022398">
    <property type="entry name" value="Peptidase_S8_His-AS"/>
</dbReference>
<keyword evidence="2 5" id="KW-0645">Protease</keyword>
<evidence type="ECO:0000256" key="5">
    <source>
        <dbReference type="PROSITE-ProRule" id="PRU01240"/>
    </source>
</evidence>
<keyword evidence="6" id="KW-0732">Signal</keyword>
<evidence type="ECO:0000256" key="6">
    <source>
        <dbReference type="SAM" id="SignalP"/>
    </source>
</evidence>
<protein>
    <recommendedName>
        <fullName evidence="7">Peptidase S8/S53 domain-containing protein</fullName>
    </recommendedName>
</protein>
<accession>A0A2A4ESI7</accession>
<dbReference type="InterPro" id="IPR015500">
    <property type="entry name" value="Peptidase_S8_subtilisin-rel"/>
</dbReference>
<feature type="active site" description="Charge relay system" evidence="5">
    <location>
        <position position="211"/>
    </location>
</feature>
<dbReference type="InterPro" id="IPR036852">
    <property type="entry name" value="Peptidase_S8/S53_dom_sf"/>
</dbReference>
<evidence type="ECO:0000313" key="9">
    <source>
        <dbReference type="Proteomes" id="UP000218022"/>
    </source>
</evidence>
<dbReference type="InterPro" id="IPR000209">
    <property type="entry name" value="Peptidase_S8/S53_dom"/>
</dbReference>
<comment type="similarity">
    <text evidence="1 5">Belongs to the peptidase S8 family.</text>
</comment>
<dbReference type="AlphaFoldDB" id="A0A2A4ESI7"/>
<evidence type="ECO:0000256" key="1">
    <source>
        <dbReference type="ARBA" id="ARBA00011073"/>
    </source>
</evidence>
<dbReference type="PANTHER" id="PTHR43806">
    <property type="entry name" value="PEPTIDASE S8"/>
    <property type="match status" value="1"/>
</dbReference>
<reference evidence="8 9" key="1">
    <citation type="submission" date="2017-01" db="EMBL/GenBank/DDBJ databases">
        <title>Whole-Genome Shotgun Sequencing of Two beta-Proteobacterial Species in Search of the Bulgecin Biosynthetic Cluster.</title>
        <authorList>
            <person name="Horsman M.E."/>
            <person name="Marous D.R."/>
            <person name="Li R."/>
            <person name="Oliver R.A."/>
            <person name="Byun B."/>
            <person name="Emrich S.J."/>
            <person name="Boggess B."/>
            <person name="Townsend C.A."/>
            <person name="Mobashery S."/>
        </authorList>
    </citation>
    <scope>NUCLEOTIDE SEQUENCE [LARGE SCALE GENOMIC DNA]</scope>
    <source>
        <strain evidence="8 9">ATCC 31363</strain>
    </source>
</reference>
<dbReference type="PRINTS" id="PR00723">
    <property type="entry name" value="SUBTILISIN"/>
</dbReference>
<dbReference type="Proteomes" id="UP000218022">
    <property type="component" value="Unassembled WGS sequence"/>
</dbReference>
<dbReference type="EMBL" id="MTZV01000006">
    <property type="protein sequence ID" value="PCE23254.1"/>
    <property type="molecule type" value="Genomic_DNA"/>
</dbReference>
<evidence type="ECO:0000256" key="2">
    <source>
        <dbReference type="ARBA" id="ARBA00022670"/>
    </source>
</evidence>
<dbReference type="GO" id="GO:0006508">
    <property type="term" value="P:proteolysis"/>
    <property type="evidence" value="ECO:0007669"/>
    <property type="project" value="UniProtKB-KW"/>
</dbReference>
<dbReference type="SUPFAM" id="SSF52743">
    <property type="entry name" value="Subtilisin-like"/>
    <property type="match status" value="1"/>
</dbReference>
<keyword evidence="3 5" id="KW-0378">Hydrolase</keyword>
<keyword evidence="4 5" id="KW-0720">Serine protease</keyword>
<evidence type="ECO:0000256" key="4">
    <source>
        <dbReference type="ARBA" id="ARBA00022825"/>
    </source>
</evidence>
<feature type="signal peptide" evidence="6">
    <location>
        <begin position="1"/>
        <end position="22"/>
    </location>
</feature>
<name>A0A2A4ESI7_9BURK</name>
<evidence type="ECO:0000256" key="3">
    <source>
        <dbReference type="ARBA" id="ARBA00022801"/>
    </source>
</evidence>
<dbReference type="InterPro" id="IPR023827">
    <property type="entry name" value="Peptidase_S8_Asp-AS"/>
</dbReference>
<comment type="caution">
    <text evidence="8">The sequence shown here is derived from an EMBL/GenBank/DDBJ whole genome shotgun (WGS) entry which is preliminary data.</text>
</comment>
<dbReference type="PROSITE" id="PS00136">
    <property type="entry name" value="SUBTILASE_ASP"/>
    <property type="match status" value="1"/>
</dbReference>
<dbReference type="InterPro" id="IPR050131">
    <property type="entry name" value="Peptidase_S8_subtilisin-like"/>
</dbReference>
<dbReference type="Pfam" id="PF00082">
    <property type="entry name" value="Peptidase_S8"/>
    <property type="match status" value="1"/>
</dbReference>
<feature type="chain" id="PRO_5012946499" description="Peptidase S8/S53 domain-containing protein" evidence="6">
    <location>
        <begin position="23"/>
        <end position="431"/>
    </location>
</feature>
<dbReference type="PANTHER" id="PTHR43806:SF11">
    <property type="entry name" value="CEREVISIN-RELATED"/>
    <property type="match status" value="1"/>
</dbReference>
<feature type="active site" description="Charge relay system" evidence="5">
    <location>
        <position position="178"/>
    </location>
</feature>
<sequence>MLRLLALCIAFAVSSCVVVPHAPDPATVAREMDAHPERMIVLVVANPPETLTARAGTTAAGYILGGGGYSAGGSALAQVSALAKDYGLKEISAWPIPSLKVHCAVLEIIGDTSREKVLAELSADSRVRLAQPLQTFNLLGTTTGRDGYADLQQGFREIDAGAAHRVALGDSVRVALIDTGVDTSHPGLRDRIASAQNFVDDDWTQFNRDLHGTEVAGVIAADRAIDADGKGSAIEGVAPHARLIAIKACWQSGIHGGPSVCNSFTLAKAIQAALDAHAQIMNLSLGGPSDPLLTELVELSIKKGVIVVGAVLPGEDLKAFPVGVHGVIAVESARSAGDPVANRLGQILYAPGTDILTLSPGGHYDFASGSSLAVAHVTGTVALLLELQPELDAHAIGSLLDRTSGPTKQHDRIINACRALAGIQRPCDGVE</sequence>
<dbReference type="PROSITE" id="PS00137">
    <property type="entry name" value="SUBTILASE_HIS"/>
    <property type="match status" value="1"/>
</dbReference>
<organism evidence="8 9">
    <name type="scientific">Paraburkholderia acidicola</name>
    <dbReference type="NCBI Taxonomy" id="1912599"/>
    <lineage>
        <taxon>Bacteria</taxon>
        <taxon>Pseudomonadati</taxon>
        <taxon>Pseudomonadota</taxon>
        <taxon>Betaproteobacteria</taxon>
        <taxon>Burkholderiales</taxon>
        <taxon>Burkholderiaceae</taxon>
        <taxon>Paraburkholderia</taxon>
    </lineage>
</organism>
<dbReference type="PROSITE" id="PS51892">
    <property type="entry name" value="SUBTILASE"/>
    <property type="match status" value="1"/>
</dbReference>
<dbReference type="PROSITE" id="PS51257">
    <property type="entry name" value="PROKAR_LIPOPROTEIN"/>
    <property type="match status" value="1"/>
</dbReference>
<proteinExistence type="inferred from homology"/>
<evidence type="ECO:0000313" key="8">
    <source>
        <dbReference type="EMBL" id="PCE23254.1"/>
    </source>
</evidence>
<feature type="active site" description="Charge relay system" evidence="5">
    <location>
        <position position="371"/>
    </location>
</feature>
<gene>
    <name evidence="8" type="ORF">BWP39_26635</name>
</gene>
<evidence type="ECO:0000259" key="7">
    <source>
        <dbReference type="Pfam" id="PF00082"/>
    </source>
</evidence>
<feature type="domain" description="Peptidase S8/S53" evidence="7">
    <location>
        <begin position="169"/>
        <end position="404"/>
    </location>
</feature>
<dbReference type="Gene3D" id="3.40.50.200">
    <property type="entry name" value="Peptidase S8/S53 domain"/>
    <property type="match status" value="1"/>
</dbReference>
<dbReference type="GO" id="GO:0004252">
    <property type="term" value="F:serine-type endopeptidase activity"/>
    <property type="evidence" value="ECO:0007669"/>
    <property type="project" value="UniProtKB-UniRule"/>
</dbReference>